<dbReference type="InterPro" id="IPR011335">
    <property type="entry name" value="Restrct_endonuc-II-like"/>
</dbReference>
<evidence type="ECO:0000313" key="4">
    <source>
        <dbReference type="Proteomes" id="UP000033673"/>
    </source>
</evidence>
<dbReference type="SUPFAM" id="SSF52980">
    <property type="entry name" value="Restriction endonuclease-like"/>
    <property type="match status" value="1"/>
</dbReference>
<keyword evidence="4" id="KW-1185">Reference proteome</keyword>
<proteinExistence type="predicted"/>
<dbReference type="Pfam" id="PF09588">
    <property type="entry name" value="YqaJ"/>
    <property type="match status" value="1"/>
</dbReference>
<dbReference type="NCBIfam" id="TIGR03033">
    <property type="entry name" value="phage_rel_nuc"/>
    <property type="match status" value="1"/>
</dbReference>
<dbReference type="PATRIC" id="fig|579748.3.peg.433"/>
<name>A0A0F4NPI6_9VIBR</name>
<dbReference type="OrthoDB" id="9135654at2"/>
<feature type="domain" description="YqaJ viral recombinase" evidence="2">
    <location>
        <begin position="12"/>
        <end position="148"/>
    </location>
</feature>
<dbReference type="Proteomes" id="UP000033673">
    <property type="component" value="Unassembled WGS sequence"/>
</dbReference>
<dbReference type="InterPro" id="IPR011604">
    <property type="entry name" value="PDDEXK-like_dom_sf"/>
</dbReference>
<feature type="compositionally biased region" description="Basic and acidic residues" evidence="1">
    <location>
        <begin position="445"/>
        <end position="489"/>
    </location>
</feature>
<accession>A0A0F4NPI6</accession>
<dbReference type="InterPro" id="IPR017482">
    <property type="entry name" value="Lambda-type_endonuclease"/>
</dbReference>
<dbReference type="InterPro" id="IPR019080">
    <property type="entry name" value="YqaJ_viral_recombinase"/>
</dbReference>
<evidence type="ECO:0000259" key="2">
    <source>
        <dbReference type="Pfam" id="PF09588"/>
    </source>
</evidence>
<dbReference type="InterPro" id="IPR058007">
    <property type="entry name" value="Gp5.9"/>
</dbReference>
<sequence>MKLQQLTQGTKEWHEFRATHFTASDAAAMLNLSPYKTRNQLLHEKATGETEVITPQKQALFDKGHQAEELARHFSVERLGEDLFPATATSDEREEIACSFDGVTMLEDVTWEHKLFNQKLVDYINEHDDLPDTHWPQVEQGLYVSGAEKCLFTTSDGTEDNRLDFEYVSHPERMQRVLDGWTQFAKDLATYEAKPEKSAVVVEEVSSLPALSFDLNKTTLAIASNMDEYKAKALALVEESKQPLQTESDFGRAEKIVKEFKAAESKLGELKDAVLGEVQSVNAFISDVDEIRELIRQARLATDKQVKTKKTEIKNSILSQATTKVTEMYAAVNGEFNTQVSCADIGKSLNAAIKGKSNLDRIQDAVDGVVAEYSIELENTKARIVTNLEVIKANADYRFLFNDWTQITEMLTDNFAEMAESRISQHKAQEAARIEMERIEADRKAKAKAEAEAAQERARIEQRAEQEKRELEAKVQAEREAKEAAERKAQQATEALASHTPSAPPCEAKPTIKQSPEEVISITVGEYKALLHARAELETLKAHGVESWSGYAEAMGHVGEAA</sequence>
<evidence type="ECO:0000256" key="1">
    <source>
        <dbReference type="SAM" id="MobiDB-lite"/>
    </source>
</evidence>
<protein>
    <recommendedName>
        <fullName evidence="2">YqaJ viral recombinase domain-containing protein</fullName>
    </recommendedName>
</protein>
<organism evidence="3 4">
    <name type="scientific">Vibrio galatheae</name>
    <dbReference type="NCBI Taxonomy" id="579748"/>
    <lineage>
        <taxon>Bacteria</taxon>
        <taxon>Pseudomonadati</taxon>
        <taxon>Pseudomonadota</taxon>
        <taxon>Gammaproteobacteria</taxon>
        <taxon>Vibrionales</taxon>
        <taxon>Vibrionaceae</taxon>
        <taxon>Vibrio</taxon>
    </lineage>
</organism>
<dbReference type="Pfam" id="PF25708">
    <property type="entry name" value="Phage_T7_Gp5_9"/>
    <property type="match status" value="1"/>
</dbReference>
<reference evidence="3 4" key="1">
    <citation type="journal article" date="2015" name="BMC Genomics">
        <title>Genome mining reveals unlocked bioactive potential of marine Gram-negative bacteria.</title>
        <authorList>
            <person name="Machado H."/>
            <person name="Sonnenschein E.C."/>
            <person name="Melchiorsen J."/>
            <person name="Gram L."/>
        </authorList>
    </citation>
    <scope>NUCLEOTIDE SEQUENCE [LARGE SCALE GENOMIC DNA]</scope>
    <source>
        <strain evidence="3 4">S2757</strain>
    </source>
</reference>
<dbReference type="RefSeq" id="WP_045954077.1">
    <property type="nucleotide sequence ID" value="NZ_JXXV01000006.1"/>
</dbReference>
<dbReference type="Gene3D" id="3.90.320.10">
    <property type="match status" value="1"/>
</dbReference>
<gene>
    <name evidence="3" type="ORF">TW81_02095</name>
</gene>
<dbReference type="STRING" id="579748.TW81_02095"/>
<comment type="caution">
    <text evidence="3">The sequence shown here is derived from an EMBL/GenBank/DDBJ whole genome shotgun (WGS) entry which is preliminary data.</text>
</comment>
<dbReference type="EMBL" id="JXXV01000006">
    <property type="protein sequence ID" value="KJY84809.1"/>
    <property type="molecule type" value="Genomic_DNA"/>
</dbReference>
<feature type="region of interest" description="Disordered" evidence="1">
    <location>
        <begin position="445"/>
        <end position="514"/>
    </location>
</feature>
<evidence type="ECO:0000313" key="3">
    <source>
        <dbReference type="EMBL" id="KJY84809.1"/>
    </source>
</evidence>
<dbReference type="AlphaFoldDB" id="A0A0F4NPI6"/>